<dbReference type="AlphaFoldDB" id="A0A6H5HB29"/>
<protein>
    <submittedName>
        <fullName evidence="1">Uncharacterized protein</fullName>
    </submittedName>
</protein>
<name>A0A6H5HB29_9HEMI</name>
<reference evidence="1 2" key="1">
    <citation type="submission" date="2020-02" db="EMBL/GenBank/DDBJ databases">
        <authorList>
            <person name="Ferguson B K."/>
        </authorList>
    </citation>
    <scope>NUCLEOTIDE SEQUENCE [LARGE SCALE GENOMIC DNA]</scope>
</reference>
<keyword evidence="2" id="KW-1185">Reference proteome</keyword>
<gene>
    <name evidence="1" type="ORF">NTEN_LOCUS17918</name>
</gene>
<evidence type="ECO:0000313" key="1">
    <source>
        <dbReference type="EMBL" id="CAB0013307.1"/>
    </source>
</evidence>
<proteinExistence type="predicted"/>
<sequence>MDGNNSFEFPEQPEIFMLTPKYEPGPINWEQVLLDCDERGKHQRKRSDRAQLLISLIQQPAVRLWRLIAQLPVLKRVFVQQLVVQLADQLMLGAEHAVLEAIGHPFPAVQRIDHVSTIERVYLQHSAYLLGQKI</sequence>
<dbReference type="EMBL" id="CADCXU010026492">
    <property type="protein sequence ID" value="CAB0013307.1"/>
    <property type="molecule type" value="Genomic_DNA"/>
</dbReference>
<accession>A0A6H5HB29</accession>
<organism evidence="1 2">
    <name type="scientific">Nesidiocoris tenuis</name>
    <dbReference type="NCBI Taxonomy" id="355587"/>
    <lineage>
        <taxon>Eukaryota</taxon>
        <taxon>Metazoa</taxon>
        <taxon>Ecdysozoa</taxon>
        <taxon>Arthropoda</taxon>
        <taxon>Hexapoda</taxon>
        <taxon>Insecta</taxon>
        <taxon>Pterygota</taxon>
        <taxon>Neoptera</taxon>
        <taxon>Paraneoptera</taxon>
        <taxon>Hemiptera</taxon>
        <taxon>Heteroptera</taxon>
        <taxon>Panheteroptera</taxon>
        <taxon>Cimicomorpha</taxon>
        <taxon>Miridae</taxon>
        <taxon>Dicyphina</taxon>
        <taxon>Nesidiocoris</taxon>
    </lineage>
</organism>
<evidence type="ECO:0000313" key="2">
    <source>
        <dbReference type="Proteomes" id="UP000479000"/>
    </source>
</evidence>
<dbReference type="Proteomes" id="UP000479000">
    <property type="component" value="Unassembled WGS sequence"/>
</dbReference>